<keyword evidence="3" id="KW-0808">Transferase</keyword>
<evidence type="ECO:0000256" key="4">
    <source>
        <dbReference type="ARBA" id="ARBA00023244"/>
    </source>
</evidence>
<dbReference type="InterPro" id="IPR036803">
    <property type="entry name" value="Porphobilinogen_deaminase_C_sf"/>
</dbReference>
<dbReference type="GO" id="GO:0006783">
    <property type="term" value="P:heme biosynthetic process"/>
    <property type="evidence" value="ECO:0007669"/>
    <property type="project" value="TreeGrafter"/>
</dbReference>
<dbReference type="EMBL" id="CAEZXP010000001">
    <property type="protein sequence ID" value="CAB4682994.1"/>
    <property type="molecule type" value="Genomic_DNA"/>
</dbReference>
<protein>
    <recommendedName>
        <fullName evidence="2">hydroxymethylbilane synthase</fullName>
        <ecNumber evidence="2">2.5.1.61</ecNumber>
    </recommendedName>
</protein>
<evidence type="ECO:0000256" key="2">
    <source>
        <dbReference type="ARBA" id="ARBA00012655"/>
    </source>
</evidence>
<dbReference type="GO" id="GO:0004418">
    <property type="term" value="F:hydroxymethylbilane synthase activity"/>
    <property type="evidence" value="ECO:0007669"/>
    <property type="project" value="UniProtKB-EC"/>
</dbReference>
<sequence length="278" mass="29027">MLVRIGSRGSRLALVQAEIAATALRAAGHQIAIVPMTTAGDRDRKSPFGQIGERGVFVKEIEEALLEGRIDVAVHSAKDMTSTDTDGLVVGAYLERDDPRDALIGADALVPGMRIGTASVRRRAQLLAFDSTISVEPLRGNVDTRLRKAKERGLDALVLSSAGLDRLGLDGEIGLRIPPAIMLPEAAQGVVALQVRAGEEDIVAHADDAETRRRVEAERACVAAVGGGCLAPVAAHHDGGVLTGLVAAEDGSWVERLTGADPTALGLQLLAALESHPA</sequence>
<keyword evidence="4" id="KW-0627">Porphyrin biosynthesis</keyword>
<dbReference type="Gene3D" id="3.30.160.40">
    <property type="entry name" value="Porphobilinogen deaminase, C-terminal domain"/>
    <property type="match status" value="1"/>
</dbReference>
<proteinExistence type="inferred from homology"/>
<dbReference type="InterPro" id="IPR000860">
    <property type="entry name" value="HemC"/>
</dbReference>
<dbReference type="SUPFAM" id="SSF53850">
    <property type="entry name" value="Periplasmic binding protein-like II"/>
    <property type="match status" value="1"/>
</dbReference>
<dbReference type="PANTHER" id="PTHR11557">
    <property type="entry name" value="PORPHOBILINOGEN DEAMINASE"/>
    <property type="match status" value="1"/>
</dbReference>
<dbReference type="PANTHER" id="PTHR11557:SF0">
    <property type="entry name" value="PORPHOBILINOGEN DEAMINASE"/>
    <property type="match status" value="1"/>
</dbReference>
<gene>
    <name evidence="6" type="ORF">UFOPK2399_00077</name>
</gene>
<dbReference type="NCBIfam" id="TIGR00212">
    <property type="entry name" value="hemC"/>
    <property type="match status" value="1"/>
</dbReference>
<organism evidence="6">
    <name type="scientific">freshwater metagenome</name>
    <dbReference type="NCBI Taxonomy" id="449393"/>
    <lineage>
        <taxon>unclassified sequences</taxon>
        <taxon>metagenomes</taxon>
        <taxon>ecological metagenomes</taxon>
    </lineage>
</organism>
<dbReference type="Gene3D" id="3.40.190.10">
    <property type="entry name" value="Periplasmic binding protein-like II"/>
    <property type="match status" value="2"/>
</dbReference>
<reference evidence="6" key="1">
    <citation type="submission" date="2020-05" db="EMBL/GenBank/DDBJ databases">
        <authorList>
            <person name="Chiriac C."/>
            <person name="Salcher M."/>
            <person name="Ghai R."/>
            <person name="Kavagutti S V."/>
        </authorList>
    </citation>
    <scope>NUCLEOTIDE SEQUENCE</scope>
</reference>
<dbReference type="InterPro" id="IPR022417">
    <property type="entry name" value="Porphobilin_deaminase_N"/>
</dbReference>
<evidence type="ECO:0000259" key="5">
    <source>
        <dbReference type="Pfam" id="PF01379"/>
    </source>
</evidence>
<dbReference type="SUPFAM" id="SSF54782">
    <property type="entry name" value="Porphobilinogen deaminase (hydroxymethylbilane synthase), C-terminal domain"/>
    <property type="match status" value="1"/>
</dbReference>
<dbReference type="PIRSF" id="PIRSF001438">
    <property type="entry name" value="4pyrrol_synth_OHMeBilane_synth"/>
    <property type="match status" value="1"/>
</dbReference>
<evidence type="ECO:0000256" key="3">
    <source>
        <dbReference type="ARBA" id="ARBA00022679"/>
    </source>
</evidence>
<evidence type="ECO:0000313" key="6">
    <source>
        <dbReference type="EMBL" id="CAB4682994.1"/>
    </source>
</evidence>
<comment type="similarity">
    <text evidence="1">Belongs to the HMBS family.</text>
</comment>
<accession>A0A6J6NDE7</accession>
<name>A0A6J6NDE7_9ZZZZ</name>
<dbReference type="PRINTS" id="PR00151">
    <property type="entry name" value="PORPHBDMNASE"/>
</dbReference>
<dbReference type="AlphaFoldDB" id="A0A6J6NDE7"/>
<dbReference type="EC" id="2.5.1.61" evidence="2"/>
<feature type="domain" description="Porphobilinogen deaminase N-terminal" evidence="5">
    <location>
        <begin position="3"/>
        <end position="202"/>
    </location>
</feature>
<evidence type="ECO:0000256" key="1">
    <source>
        <dbReference type="ARBA" id="ARBA00005638"/>
    </source>
</evidence>
<dbReference type="Pfam" id="PF01379">
    <property type="entry name" value="Porphobil_deam"/>
    <property type="match status" value="1"/>
</dbReference>
<dbReference type="GO" id="GO:0005737">
    <property type="term" value="C:cytoplasm"/>
    <property type="evidence" value="ECO:0007669"/>
    <property type="project" value="TreeGrafter"/>
</dbReference>